<dbReference type="EMBL" id="CP120576">
    <property type="protein sequence ID" value="WEY84806.1"/>
    <property type="molecule type" value="Genomic_DNA"/>
</dbReference>
<proteinExistence type="predicted"/>
<feature type="coiled-coil region" evidence="1">
    <location>
        <begin position="99"/>
        <end position="126"/>
    </location>
</feature>
<protein>
    <submittedName>
        <fullName evidence="2">Uncharacterized protein</fullName>
    </submittedName>
</protein>
<name>A0AAX3RK46_BACIU</name>
<evidence type="ECO:0000313" key="3">
    <source>
        <dbReference type="Proteomes" id="UP001214898"/>
    </source>
</evidence>
<organism evidence="2 3">
    <name type="scientific">Bacillus subtilis</name>
    <dbReference type="NCBI Taxonomy" id="1423"/>
    <lineage>
        <taxon>Bacteria</taxon>
        <taxon>Bacillati</taxon>
        <taxon>Bacillota</taxon>
        <taxon>Bacilli</taxon>
        <taxon>Bacillales</taxon>
        <taxon>Bacillaceae</taxon>
        <taxon>Bacillus</taxon>
    </lineage>
</organism>
<gene>
    <name evidence="2" type="ORF">P5633_21740</name>
</gene>
<sequence>MTLVFEPRKAIYIPTTGGHPNNSEYRVAWGVEQWDQPKNVTKTQMVYKGRVNGMLSPSFPDDTFDELAVQFASKLIKQGYGTDSKKSKDVLVLKEVPSVDDFEYMIDQLEDELQDMNQTIFHKENHALSPVVVSEFRKQFEVKDNIYAFLFRVEIS</sequence>
<dbReference type="Proteomes" id="UP001214898">
    <property type="component" value="Chromosome"/>
</dbReference>
<evidence type="ECO:0000313" key="2">
    <source>
        <dbReference type="EMBL" id="WEY84806.1"/>
    </source>
</evidence>
<accession>A0AAX3RK46</accession>
<keyword evidence="1" id="KW-0175">Coiled coil</keyword>
<evidence type="ECO:0000256" key="1">
    <source>
        <dbReference type="SAM" id="Coils"/>
    </source>
</evidence>
<dbReference type="AlphaFoldDB" id="A0AAX3RK46"/>
<reference evidence="2" key="1">
    <citation type="submission" date="2025-02" db="EMBL/GenBank/DDBJ databases">
        <title>Complete genome sequences of 52 Bacillus and Priestia strains isolated from West-African fermentations and 26 reference strains from the DSMZ collection.</title>
        <authorList>
            <person name="Wiedenbein E.S."/>
            <person name="Canoy T.S."/>
            <person name="Hui Y."/>
            <person name="Parkouda C."/>
            <person name="Dawende C."/>
            <person name="Ametefe E."/>
            <person name="Jespersen L."/>
            <person name="Nielsen D.S."/>
        </authorList>
    </citation>
    <scope>NUCLEOTIDE SEQUENCE</scope>
    <source>
        <strain evidence="2">PRO56</strain>
    </source>
</reference>